<keyword evidence="2" id="KW-1185">Reference proteome</keyword>
<evidence type="ECO:0000313" key="1">
    <source>
        <dbReference type="EMBL" id="KIK81122.1"/>
    </source>
</evidence>
<proteinExistence type="predicted"/>
<reference evidence="2" key="2">
    <citation type="submission" date="2015-01" db="EMBL/GenBank/DDBJ databases">
        <title>Evolutionary Origins and Diversification of the Mycorrhizal Mutualists.</title>
        <authorList>
            <consortium name="DOE Joint Genome Institute"/>
            <consortium name="Mycorrhizal Genomics Consortium"/>
            <person name="Kohler A."/>
            <person name="Kuo A."/>
            <person name="Nagy L.G."/>
            <person name="Floudas D."/>
            <person name="Copeland A."/>
            <person name="Barry K.W."/>
            <person name="Cichocki N."/>
            <person name="Veneault-Fourrey C."/>
            <person name="LaButti K."/>
            <person name="Lindquist E.A."/>
            <person name="Lipzen A."/>
            <person name="Lundell T."/>
            <person name="Morin E."/>
            <person name="Murat C."/>
            <person name="Riley R."/>
            <person name="Ohm R."/>
            <person name="Sun H."/>
            <person name="Tunlid A."/>
            <person name="Henrissat B."/>
            <person name="Grigoriev I.V."/>
            <person name="Hibbett D.S."/>
            <person name="Martin F."/>
        </authorList>
    </citation>
    <scope>NUCLEOTIDE SEQUENCE [LARGE SCALE GENOMIC DNA]</scope>
    <source>
        <strain evidence="2">Ve08.2h10</strain>
    </source>
</reference>
<dbReference type="Pfam" id="PF14223">
    <property type="entry name" value="Retrotran_gag_2"/>
    <property type="match status" value="1"/>
</dbReference>
<name>A0A0D0CEH9_9AGAM</name>
<dbReference type="InParanoid" id="A0A0D0CEH9"/>
<protein>
    <recommendedName>
        <fullName evidence="3">Retrotransposon Copia-like N-terminal domain-containing protein</fullName>
    </recommendedName>
</protein>
<gene>
    <name evidence="1" type="ORF">PAXRUDRAFT_15411</name>
</gene>
<dbReference type="AlphaFoldDB" id="A0A0D0CEH9"/>
<accession>A0A0D0CEH9</accession>
<evidence type="ECO:0000313" key="2">
    <source>
        <dbReference type="Proteomes" id="UP000054538"/>
    </source>
</evidence>
<sequence length="355" mass="39486">MTRLDKLIWTQKSSQEIPTRPSRPLLIWSIRLVSQIRPHTQLPMPSPGRMGKFENIPELLGMENFYKWRRQTEHLLLGKGVYNLVSKGIDPNNYVEYASIMPTPLLGGSPTLSECEAILGWIKQDGLAKSIILHKVNSTVLALIPDSVSITAQEVWEILVSHFNCSDISLQFGIKTQILNLKMIGARDAEKYVAAHTLANERLAHMGAKPSDTDCIYALLQGLPKSGLWPMIHKTIEMDMERAMQVSSFASLATLSSSASASSTFSTVSAHNPFNQSVGRTYGFHNTVNVIIKEAMQLHHEGAQPGPGSEYANTAIAQGHGWWNQSELPNRALKDKEQSQRDLLHHVTLCKMQAL</sequence>
<dbReference type="EMBL" id="KN825862">
    <property type="protein sequence ID" value="KIK81122.1"/>
    <property type="molecule type" value="Genomic_DNA"/>
</dbReference>
<organism evidence="1 2">
    <name type="scientific">Paxillus rubicundulus Ve08.2h10</name>
    <dbReference type="NCBI Taxonomy" id="930991"/>
    <lineage>
        <taxon>Eukaryota</taxon>
        <taxon>Fungi</taxon>
        <taxon>Dikarya</taxon>
        <taxon>Basidiomycota</taxon>
        <taxon>Agaricomycotina</taxon>
        <taxon>Agaricomycetes</taxon>
        <taxon>Agaricomycetidae</taxon>
        <taxon>Boletales</taxon>
        <taxon>Paxilineae</taxon>
        <taxon>Paxillaceae</taxon>
        <taxon>Paxillus</taxon>
    </lineage>
</organism>
<dbReference type="STRING" id="930991.A0A0D0CEH9"/>
<dbReference type="Proteomes" id="UP000054538">
    <property type="component" value="Unassembled WGS sequence"/>
</dbReference>
<reference evidence="1 2" key="1">
    <citation type="submission" date="2014-04" db="EMBL/GenBank/DDBJ databases">
        <authorList>
            <consortium name="DOE Joint Genome Institute"/>
            <person name="Kuo A."/>
            <person name="Kohler A."/>
            <person name="Jargeat P."/>
            <person name="Nagy L.G."/>
            <person name="Floudas D."/>
            <person name="Copeland A."/>
            <person name="Barry K.W."/>
            <person name="Cichocki N."/>
            <person name="Veneault-Fourrey C."/>
            <person name="LaButti K."/>
            <person name="Lindquist E.A."/>
            <person name="Lipzen A."/>
            <person name="Lundell T."/>
            <person name="Morin E."/>
            <person name="Murat C."/>
            <person name="Sun H."/>
            <person name="Tunlid A."/>
            <person name="Henrissat B."/>
            <person name="Grigoriev I.V."/>
            <person name="Hibbett D.S."/>
            <person name="Martin F."/>
            <person name="Nordberg H.P."/>
            <person name="Cantor M.N."/>
            <person name="Hua S.X."/>
        </authorList>
    </citation>
    <scope>NUCLEOTIDE SEQUENCE [LARGE SCALE GENOMIC DNA]</scope>
    <source>
        <strain evidence="1 2">Ve08.2h10</strain>
    </source>
</reference>
<dbReference type="OrthoDB" id="2688366at2759"/>
<evidence type="ECO:0008006" key="3">
    <source>
        <dbReference type="Google" id="ProtNLM"/>
    </source>
</evidence>
<dbReference type="HOGENOM" id="CLU_048314_1_0_1"/>